<dbReference type="PROSITE" id="PS00518">
    <property type="entry name" value="ZF_RING_1"/>
    <property type="match status" value="1"/>
</dbReference>
<dbReference type="SMART" id="SM00356">
    <property type="entry name" value="ZnF_C3H1"/>
    <property type="match status" value="4"/>
</dbReference>
<feature type="domain" description="C3H1-type" evidence="7">
    <location>
        <begin position="1"/>
        <end position="24"/>
    </location>
</feature>
<dbReference type="GO" id="GO:0061630">
    <property type="term" value="F:ubiquitin protein ligase activity"/>
    <property type="evidence" value="ECO:0007669"/>
    <property type="project" value="UniProtKB-EC"/>
</dbReference>
<dbReference type="SUPFAM" id="SSF57850">
    <property type="entry name" value="RING/U-box"/>
    <property type="match status" value="1"/>
</dbReference>
<dbReference type="Gene3D" id="1.20.120.1350">
    <property type="entry name" value="Pneumovirus matrix protein 2 (M2), zinc-binding domain"/>
    <property type="match status" value="1"/>
</dbReference>
<evidence type="ECO:0000256" key="5">
    <source>
        <dbReference type="PROSITE-ProRule" id="PRU00723"/>
    </source>
</evidence>
<keyword evidence="3 5" id="KW-0863">Zinc-finger</keyword>
<dbReference type="AlphaFoldDB" id="A0A371F0P8"/>
<dbReference type="InterPro" id="IPR001841">
    <property type="entry name" value="Znf_RING"/>
</dbReference>
<evidence type="ECO:0000256" key="1">
    <source>
        <dbReference type="ARBA" id="ARBA00022679"/>
    </source>
</evidence>
<dbReference type="PANTHER" id="PTHR11224:SF43">
    <property type="entry name" value="RING-TYPE E3 UBIQUITIN TRANSFERASE C3H69-RELATED"/>
    <property type="match status" value="1"/>
</dbReference>
<evidence type="ECO:0000259" key="7">
    <source>
        <dbReference type="PROSITE" id="PS50103"/>
    </source>
</evidence>
<evidence type="ECO:0000259" key="6">
    <source>
        <dbReference type="PROSITE" id="PS50089"/>
    </source>
</evidence>
<dbReference type="Pfam" id="PF00097">
    <property type="entry name" value="zf-C3HC4"/>
    <property type="match status" value="1"/>
</dbReference>
<dbReference type="InterPro" id="IPR045072">
    <property type="entry name" value="MKRN-like"/>
</dbReference>
<dbReference type="PANTHER" id="PTHR11224">
    <property type="entry name" value="MAKORIN-RELATED"/>
    <property type="match status" value="1"/>
</dbReference>
<dbReference type="SUPFAM" id="SSF90229">
    <property type="entry name" value="CCCH zinc finger"/>
    <property type="match status" value="2"/>
</dbReference>
<dbReference type="Gene3D" id="3.30.40.10">
    <property type="entry name" value="Zinc/RING finger domain, C3HC4 (zinc finger)"/>
    <property type="match status" value="1"/>
</dbReference>
<feature type="zinc finger region" description="C3H1-type" evidence="5">
    <location>
        <begin position="1"/>
        <end position="24"/>
    </location>
</feature>
<feature type="domain" description="C3H1-type" evidence="7">
    <location>
        <begin position="25"/>
        <end position="52"/>
    </location>
</feature>
<feature type="non-terminal residue" evidence="8">
    <location>
        <position position="1"/>
    </location>
</feature>
<evidence type="ECO:0000256" key="3">
    <source>
        <dbReference type="ARBA" id="ARBA00022771"/>
    </source>
</evidence>
<dbReference type="STRING" id="157652.A0A371F0P8"/>
<name>A0A371F0P8_MUCPR</name>
<feature type="domain" description="RING-type" evidence="6">
    <location>
        <begin position="188"/>
        <end position="249"/>
    </location>
</feature>
<dbReference type="GO" id="GO:0000209">
    <property type="term" value="P:protein polyubiquitination"/>
    <property type="evidence" value="ECO:0007669"/>
    <property type="project" value="InterPro"/>
</dbReference>
<sequence length="514" mass="58133">MSNRVCKFYARGACLKGEQCDFSHERKDDICSYYQKGLCAYGSRCRYKHVKASQASSSANGHQSPVLDSVVSHSTRGMSSWVPKAGKSSSLDKRVRSSQHKNLASLGIDVGESSTSSVIPSERLFCAFAAANCPLGDKCSRVHGNQCLYCRKFCLHPTDRKEKENHLRTCEKKENYLQALKDSQEVECNVCLERVLSKPKPSDCKFGLLPECDHAFCLSCIRNWRNSAPTSGMDFNNTANTVRTCPVCRKLSYFVIPSGIWYSTKEEKQEIIDNYKANCKLIDCKHFNFGNGNCPFGISCFYKHTVKPGSYTWIHNRPPPQRRQNNFDMYDMLDILSDVDLSSAEYYSIMRDSDFFDDMDPFEMMAMSDRLAGESGPCLGPFDSDEEDMDIFQMAALSEALGSGVDDFGPEDFDGEEFNPMEAAFLSMMMHSNIEEDDEEDNQVSKVGNIIHRVGKILHFKHINRVGYIRHRIETVGYIRIFLIASRRGMLISTILNIFSNSSSVSNFLARTVR</sequence>
<reference evidence="8" key="1">
    <citation type="submission" date="2018-05" db="EMBL/GenBank/DDBJ databases">
        <title>Draft genome of Mucuna pruriens seed.</title>
        <authorList>
            <person name="Nnadi N.E."/>
            <person name="Vos R."/>
            <person name="Hasami M.H."/>
            <person name="Devisetty U.K."/>
            <person name="Aguiy J.C."/>
        </authorList>
    </citation>
    <scope>NUCLEOTIDE SEQUENCE [LARGE SCALE GENOMIC DNA]</scope>
    <source>
        <strain evidence="8">JCA_2017</strain>
    </source>
</reference>
<evidence type="ECO:0000256" key="4">
    <source>
        <dbReference type="ARBA" id="ARBA00022833"/>
    </source>
</evidence>
<gene>
    <name evidence="8" type="ORF">CR513_48726</name>
</gene>
<keyword evidence="1 8" id="KW-0808">Transferase</keyword>
<dbReference type="Pfam" id="PF00642">
    <property type="entry name" value="zf-CCCH"/>
    <property type="match status" value="1"/>
</dbReference>
<organism evidence="8 9">
    <name type="scientific">Mucuna pruriens</name>
    <name type="common">Velvet bean</name>
    <name type="synonym">Dolichos pruriens</name>
    <dbReference type="NCBI Taxonomy" id="157652"/>
    <lineage>
        <taxon>Eukaryota</taxon>
        <taxon>Viridiplantae</taxon>
        <taxon>Streptophyta</taxon>
        <taxon>Embryophyta</taxon>
        <taxon>Tracheophyta</taxon>
        <taxon>Spermatophyta</taxon>
        <taxon>Magnoliopsida</taxon>
        <taxon>eudicotyledons</taxon>
        <taxon>Gunneridae</taxon>
        <taxon>Pentapetalae</taxon>
        <taxon>rosids</taxon>
        <taxon>fabids</taxon>
        <taxon>Fabales</taxon>
        <taxon>Fabaceae</taxon>
        <taxon>Papilionoideae</taxon>
        <taxon>50 kb inversion clade</taxon>
        <taxon>NPAAA clade</taxon>
        <taxon>indigoferoid/millettioid clade</taxon>
        <taxon>Phaseoleae</taxon>
        <taxon>Mucuna</taxon>
    </lineage>
</organism>
<evidence type="ECO:0000313" key="9">
    <source>
        <dbReference type="Proteomes" id="UP000257109"/>
    </source>
</evidence>
<feature type="zinc finger region" description="C3H1-type" evidence="5">
    <location>
        <begin position="278"/>
        <end position="307"/>
    </location>
</feature>
<feature type="domain" description="C3H1-type" evidence="7">
    <location>
        <begin position="278"/>
        <end position="307"/>
    </location>
</feature>
<dbReference type="EMBL" id="QJKJ01011170">
    <property type="protein sequence ID" value="RDX71859.1"/>
    <property type="molecule type" value="Genomic_DNA"/>
</dbReference>
<feature type="zinc finger region" description="C3H1-type" evidence="5">
    <location>
        <begin position="25"/>
        <end position="52"/>
    </location>
</feature>
<dbReference type="InterPro" id="IPR013083">
    <property type="entry name" value="Znf_RING/FYVE/PHD"/>
</dbReference>
<dbReference type="InterPro" id="IPR018957">
    <property type="entry name" value="Znf_C3HC4_RING-type"/>
</dbReference>
<dbReference type="Pfam" id="PF14608">
    <property type="entry name" value="zf-CCCH_2"/>
    <property type="match status" value="3"/>
</dbReference>
<dbReference type="InterPro" id="IPR000571">
    <property type="entry name" value="Znf_CCCH"/>
</dbReference>
<dbReference type="Proteomes" id="UP000257109">
    <property type="component" value="Unassembled WGS sequence"/>
</dbReference>
<evidence type="ECO:0000256" key="2">
    <source>
        <dbReference type="ARBA" id="ARBA00022723"/>
    </source>
</evidence>
<dbReference type="OrthoDB" id="411372at2759"/>
<feature type="non-terminal residue" evidence="8">
    <location>
        <position position="514"/>
    </location>
</feature>
<keyword evidence="9" id="KW-1185">Reference proteome</keyword>
<protein>
    <submittedName>
        <fullName evidence="8">RING-type E3 ubiquitin transferase C3H69</fullName>
    </submittedName>
</protein>
<dbReference type="InterPro" id="IPR017907">
    <property type="entry name" value="Znf_RING_CS"/>
</dbReference>
<evidence type="ECO:0000313" key="8">
    <source>
        <dbReference type="EMBL" id="RDX71859.1"/>
    </source>
</evidence>
<dbReference type="PROSITE" id="PS50089">
    <property type="entry name" value="ZF_RING_2"/>
    <property type="match status" value="1"/>
</dbReference>
<dbReference type="CDD" id="cd16521">
    <property type="entry name" value="RING-HC_MKRN"/>
    <property type="match status" value="1"/>
</dbReference>
<accession>A0A371F0P8</accession>
<dbReference type="Gene3D" id="3.30.1370.210">
    <property type="match status" value="1"/>
</dbReference>
<proteinExistence type="predicted"/>
<keyword evidence="4 5" id="KW-0862">Zinc</keyword>
<dbReference type="SMART" id="SM00184">
    <property type="entry name" value="RING"/>
    <property type="match status" value="1"/>
</dbReference>
<comment type="caution">
    <text evidence="8">The sequence shown here is derived from an EMBL/GenBank/DDBJ whole genome shotgun (WGS) entry which is preliminary data.</text>
</comment>
<dbReference type="InterPro" id="IPR036855">
    <property type="entry name" value="Znf_CCCH_sf"/>
</dbReference>
<keyword evidence="2 5" id="KW-0479">Metal-binding</keyword>
<dbReference type="GO" id="GO:0008270">
    <property type="term" value="F:zinc ion binding"/>
    <property type="evidence" value="ECO:0007669"/>
    <property type="project" value="UniProtKB-KW"/>
</dbReference>
<dbReference type="PROSITE" id="PS50103">
    <property type="entry name" value="ZF_C3H1"/>
    <property type="match status" value="3"/>
</dbReference>